<sequence length="62" mass="7080">MEGKYKTKLSMRVEFRISFKEFSKVKKLGLAMGRPLCYTKKAVKVGTYADFQDGAGMKRKVP</sequence>
<dbReference type="EMBL" id="DVGK01000115">
    <property type="protein sequence ID" value="HIR14301.1"/>
    <property type="molecule type" value="Genomic_DNA"/>
</dbReference>
<dbReference type="AlphaFoldDB" id="A0A9D1ADS8"/>
<proteinExistence type="predicted"/>
<evidence type="ECO:0000313" key="1">
    <source>
        <dbReference type="EMBL" id="HIR14301.1"/>
    </source>
</evidence>
<protein>
    <submittedName>
        <fullName evidence="1">Uncharacterized protein</fullName>
    </submittedName>
</protein>
<accession>A0A9D1ADS8</accession>
<name>A0A9D1ADS8_9FIRM</name>
<gene>
    <name evidence="1" type="ORF">IAB31_10320</name>
</gene>
<evidence type="ECO:0000313" key="2">
    <source>
        <dbReference type="Proteomes" id="UP000886757"/>
    </source>
</evidence>
<dbReference type="Proteomes" id="UP000886757">
    <property type="component" value="Unassembled WGS sequence"/>
</dbReference>
<comment type="caution">
    <text evidence="1">The sequence shown here is derived from an EMBL/GenBank/DDBJ whole genome shotgun (WGS) entry which is preliminary data.</text>
</comment>
<reference evidence="1" key="1">
    <citation type="submission" date="2020-10" db="EMBL/GenBank/DDBJ databases">
        <authorList>
            <person name="Gilroy R."/>
        </authorList>
    </citation>
    <scope>NUCLEOTIDE SEQUENCE</scope>
    <source>
        <strain evidence="1">ChiSjej4B22-8148</strain>
    </source>
</reference>
<organism evidence="1 2">
    <name type="scientific">Candidatus Choladousia intestinavium</name>
    <dbReference type="NCBI Taxonomy" id="2840727"/>
    <lineage>
        <taxon>Bacteria</taxon>
        <taxon>Bacillati</taxon>
        <taxon>Bacillota</taxon>
        <taxon>Clostridia</taxon>
        <taxon>Lachnospirales</taxon>
        <taxon>Lachnospiraceae</taxon>
        <taxon>Lachnospiraceae incertae sedis</taxon>
        <taxon>Candidatus Choladousia</taxon>
    </lineage>
</organism>
<reference evidence="1" key="2">
    <citation type="journal article" date="2021" name="PeerJ">
        <title>Extensive microbial diversity within the chicken gut microbiome revealed by metagenomics and culture.</title>
        <authorList>
            <person name="Gilroy R."/>
            <person name="Ravi A."/>
            <person name="Getino M."/>
            <person name="Pursley I."/>
            <person name="Horton D.L."/>
            <person name="Alikhan N.F."/>
            <person name="Baker D."/>
            <person name="Gharbi K."/>
            <person name="Hall N."/>
            <person name="Watson M."/>
            <person name="Adriaenssens E.M."/>
            <person name="Foster-Nyarko E."/>
            <person name="Jarju S."/>
            <person name="Secka A."/>
            <person name="Antonio M."/>
            <person name="Oren A."/>
            <person name="Chaudhuri R.R."/>
            <person name="La Ragione R."/>
            <person name="Hildebrand F."/>
            <person name="Pallen M.J."/>
        </authorList>
    </citation>
    <scope>NUCLEOTIDE SEQUENCE</scope>
    <source>
        <strain evidence="1">ChiSjej4B22-8148</strain>
    </source>
</reference>